<dbReference type="SUPFAM" id="SSF46934">
    <property type="entry name" value="UBA-like"/>
    <property type="match status" value="1"/>
</dbReference>
<protein>
    <submittedName>
        <fullName evidence="3">PNKP protein</fullName>
    </submittedName>
</protein>
<dbReference type="InterPro" id="IPR015940">
    <property type="entry name" value="UBA"/>
</dbReference>
<reference evidence="3" key="1">
    <citation type="submission" date="2021-02" db="EMBL/GenBank/DDBJ databases">
        <authorList>
            <person name="Dougan E. K."/>
            <person name="Rhodes N."/>
            <person name="Thang M."/>
            <person name="Chan C."/>
        </authorList>
    </citation>
    <scope>NUCLEOTIDE SEQUENCE</scope>
</reference>
<sequence length="268" mass="28865">MLAMMRSAVASRAPAPGELLKVSRLFQGQRGQQHSMPSSGLTLKKSSLHGTGVFTTRAFVAREVLEVCPCLLVAKPSVSAFQPRAADDIELLDYLFADRGGHERLLLPMGFGLAYNHGVDDDCNASYRVKLDDKPYILFRALRDMAEDEEVLIDYGEEAGHELQRYEKGMCPIISLSSEMRVDNVRAGVLRIYCRCFLLCPLVRGPGGPGAGASKSSATVIAKDELQRKVELLTSMGFAADASAAALEAAAGDTNAAANSLLADRLVD</sequence>
<dbReference type="InterPro" id="IPR001214">
    <property type="entry name" value="SET_dom"/>
</dbReference>
<feature type="domain" description="UBA" evidence="1">
    <location>
        <begin position="222"/>
        <end position="264"/>
    </location>
</feature>
<dbReference type="InterPro" id="IPR046341">
    <property type="entry name" value="SET_dom_sf"/>
</dbReference>
<evidence type="ECO:0000313" key="4">
    <source>
        <dbReference type="Proteomes" id="UP000604046"/>
    </source>
</evidence>
<dbReference type="Gene3D" id="2.170.270.10">
    <property type="entry name" value="SET domain"/>
    <property type="match status" value="1"/>
</dbReference>
<feature type="domain" description="SET" evidence="2">
    <location>
        <begin position="39"/>
        <end position="156"/>
    </location>
</feature>
<evidence type="ECO:0000259" key="2">
    <source>
        <dbReference type="PROSITE" id="PS50280"/>
    </source>
</evidence>
<dbReference type="EMBL" id="CAJNDS010002341">
    <property type="protein sequence ID" value="CAE7441678.1"/>
    <property type="molecule type" value="Genomic_DNA"/>
</dbReference>
<accession>A0A812RK92</accession>
<proteinExistence type="predicted"/>
<keyword evidence="4" id="KW-1185">Reference proteome</keyword>
<evidence type="ECO:0000313" key="3">
    <source>
        <dbReference type="EMBL" id="CAE7441678.1"/>
    </source>
</evidence>
<dbReference type="Gene3D" id="1.10.8.10">
    <property type="entry name" value="DNA helicase RuvA subunit, C-terminal domain"/>
    <property type="match status" value="1"/>
</dbReference>
<evidence type="ECO:0000259" key="1">
    <source>
        <dbReference type="PROSITE" id="PS50030"/>
    </source>
</evidence>
<dbReference type="Proteomes" id="UP000604046">
    <property type="component" value="Unassembled WGS sequence"/>
</dbReference>
<dbReference type="InterPro" id="IPR009060">
    <property type="entry name" value="UBA-like_sf"/>
</dbReference>
<gene>
    <name evidence="3" type="primary">PNKP</name>
    <name evidence="3" type="ORF">SNAT2548_LOCUS24019</name>
</gene>
<organism evidence="3 4">
    <name type="scientific">Symbiodinium natans</name>
    <dbReference type="NCBI Taxonomy" id="878477"/>
    <lineage>
        <taxon>Eukaryota</taxon>
        <taxon>Sar</taxon>
        <taxon>Alveolata</taxon>
        <taxon>Dinophyceae</taxon>
        <taxon>Suessiales</taxon>
        <taxon>Symbiodiniaceae</taxon>
        <taxon>Symbiodinium</taxon>
    </lineage>
</organism>
<comment type="caution">
    <text evidence="3">The sequence shown here is derived from an EMBL/GenBank/DDBJ whole genome shotgun (WGS) entry which is preliminary data.</text>
</comment>
<dbReference type="SUPFAM" id="SSF82199">
    <property type="entry name" value="SET domain"/>
    <property type="match status" value="1"/>
</dbReference>
<dbReference type="PROSITE" id="PS50280">
    <property type="entry name" value="SET"/>
    <property type="match status" value="1"/>
</dbReference>
<dbReference type="SMART" id="SM00165">
    <property type="entry name" value="UBA"/>
    <property type="match status" value="1"/>
</dbReference>
<dbReference type="OrthoDB" id="3180714at2759"/>
<name>A0A812RK92_9DINO</name>
<dbReference type="PROSITE" id="PS50030">
    <property type="entry name" value="UBA"/>
    <property type="match status" value="1"/>
</dbReference>
<dbReference type="AlphaFoldDB" id="A0A812RK92"/>
<dbReference type="Pfam" id="PF00856">
    <property type="entry name" value="SET"/>
    <property type="match status" value="1"/>
</dbReference>